<dbReference type="AlphaFoldDB" id="A0A1I4ZDL4"/>
<keyword evidence="1" id="KW-1133">Transmembrane helix</keyword>
<reference evidence="3" key="1">
    <citation type="submission" date="2016-10" db="EMBL/GenBank/DDBJ databases">
        <authorList>
            <person name="Varghese N."/>
            <person name="Submissions S."/>
        </authorList>
    </citation>
    <scope>NUCLEOTIDE SEQUENCE [LARGE SCALE GENOMIC DNA]</scope>
    <source>
        <strain evidence="3">CGMCC 1.6775</strain>
    </source>
</reference>
<feature type="transmembrane region" description="Helical" evidence="1">
    <location>
        <begin position="84"/>
        <end position="102"/>
    </location>
</feature>
<keyword evidence="3" id="KW-1185">Reference proteome</keyword>
<feature type="transmembrane region" description="Helical" evidence="1">
    <location>
        <begin position="54"/>
        <end position="72"/>
    </location>
</feature>
<dbReference type="Proteomes" id="UP000199339">
    <property type="component" value="Unassembled WGS sequence"/>
</dbReference>
<gene>
    <name evidence="2" type="ORF">SAMN04487961_3188</name>
</gene>
<proteinExistence type="predicted"/>
<dbReference type="RefSeq" id="WP_092005944.1">
    <property type="nucleotide sequence ID" value="NZ_FOUR01000009.1"/>
</dbReference>
<feature type="transmembrane region" description="Helical" evidence="1">
    <location>
        <begin position="143"/>
        <end position="163"/>
    </location>
</feature>
<evidence type="ECO:0000313" key="2">
    <source>
        <dbReference type="EMBL" id="SFN48346.1"/>
    </source>
</evidence>
<keyword evidence="1" id="KW-0812">Transmembrane</keyword>
<name>A0A1I4ZDL4_9GAMM</name>
<feature type="transmembrane region" description="Helical" evidence="1">
    <location>
        <begin position="30"/>
        <end position="47"/>
    </location>
</feature>
<evidence type="ECO:0000256" key="1">
    <source>
        <dbReference type="SAM" id="Phobius"/>
    </source>
</evidence>
<sequence length="173" mass="19516">MIASETSRKVLNFVLFQAGWLLCVLYPNRLAVLIIGLFLILHFVLVSQKRFSELQFIGFGTVVGAALDTLWFQTGVLYSETAELLIVPPWLVAIWAIFMTTLCHSLDWISRNRWLPFVLAPIAGPFAYWSASKLGAVSLPDQTQSLLALAVGWLVVFPLLLFIRKYLYPELAQ</sequence>
<protein>
    <recommendedName>
        <fullName evidence="4">DUF2878 domain-containing protein</fullName>
    </recommendedName>
</protein>
<evidence type="ECO:0008006" key="4">
    <source>
        <dbReference type="Google" id="ProtNLM"/>
    </source>
</evidence>
<dbReference type="EMBL" id="FOUR01000009">
    <property type="protein sequence ID" value="SFN48346.1"/>
    <property type="molecule type" value="Genomic_DNA"/>
</dbReference>
<accession>A0A1I4ZDL4</accession>
<dbReference type="OrthoDB" id="21939at2"/>
<feature type="transmembrane region" description="Helical" evidence="1">
    <location>
        <begin position="114"/>
        <end position="131"/>
    </location>
</feature>
<evidence type="ECO:0000313" key="3">
    <source>
        <dbReference type="Proteomes" id="UP000199339"/>
    </source>
</evidence>
<dbReference type="Pfam" id="PF11086">
    <property type="entry name" value="DUF2878"/>
    <property type="match status" value="1"/>
</dbReference>
<organism evidence="2 3">
    <name type="scientific">Marinobacter pelagius</name>
    <dbReference type="NCBI Taxonomy" id="379482"/>
    <lineage>
        <taxon>Bacteria</taxon>
        <taxon>Pseudomonadati</taxon>
        <taxon>Pseudomonadota</taxon>
        <taxon>Gammaproteobacteria</taxon>
        <taxon>Pseudomonadales</taxon>
        <taxon>Marinobacteraceae</taxon>
        <taxon>Marinobacter</taxon>
    </lineage>
</organism>
<dbReference type="InterPro" id="IPR021306">
    <property type="entry name" value="DUF2878"/>
</dbReference>
<keyword evidence="1" id="KW-0472">Membrane</keyword>